<evidence type="ECO:0000313" key="1">
    <source>
        <dbReference type="Proteomes" id="UP000095286"/>
    </source>
</evidence>
<reference evidence="2" key="1">
    <citation type="submission" date="2016-11" db="UniProtKB">
        <authorList>
            <consortium name="WormBaseParasite"/>
        </authorList>
    </citation>
    <scope>IDENTIFICATION</scope>
    <source>
        <strain evidence="2">KR3021</strain>
    </source>
</reference>
<evidence type="ECO:0000313" key="2">
    <source>
        <dbReference type="WBParaSite" id="RSKR_0000975725.1"/>
    </source>
</evidence>
<dbReference type="Proteomes" id="UP000095286">
    <property type="component" value="Unplaced"/>
</dbReference>
<sequence length="193" mass="21926">MSNPNEQEIEDEIKRLEDTARNLQDEIARRQELSEMIQNSSSFQEGSYGLLTASSVSSSNHDATNNIFISVSDNNGLNTGTGFAFDTNCHLSTISTNTRSLSPNNNDWRSKEAERLANWTKMDNIKNEHNKLKGSLSNTLLKHPQIINRKMSKSPNTMDEKEFDGSFNETTRKLPLIRSGKWSTAYRHDQNKK</sequence>
<name>A0AC35UCV5_9BILA</name>
<accession>A0AC35UCV5</accession>
<dbReference type="WBParaSite" id="RSKR_0000975725.1">
    <property type="protein sequence ID" value="RSKR_0000975725.1"/>
    <property type="gene ID" value="RSKR_0000975725"/>
</dbReference>
<protein>
    <submittedName>
        <fullName evidence="2">Uncharacterized protein</fullName>
    </submittedName>
</protein>
<proteinExistence type="predicted"/>
<organism evidence="1 2">
    <name type="scientific">Rhabditophanes sp. KR3021</name>
    <dbReference type="NCBI Taxonomy" id="114890"/>
    <lineage>
        <taxon>Eukaryota</taxon>
        <taxon>Metazoa</taxon>
        <taxon>Ecdysozoa</taxon>
        <taxon>Nematoda</taxon>
        <taxon>Chromadorea</taxon>
        <taxon>Rhabditida</taxon>
        <taxon>Tylenchina</taxon>
        <taxon>Panagrolaimomorpha</taxon>
        <taxon>Strongyloidoidea</taxon>
        <taxon>Alloionematidae</taxon>
        <taxon>Rhabditophanes</taxon>
    </lineage>
</organism>